<reference evidence="1 2" key="1">
    <citation type="journal article" date="2018" name="Int. J. Syst. Evol. Microbiol.">
        <title>Methylomusa anaerophila gen. nov., sp. nov., an anaerobic methanol-utilizing bacterium isolated from a microbial fuel cell.</title>
        <authorList>
            <person name="Amano N."/>
            <person name="Yamamuro A."/>
            <person name="Miyahara M."/>
            <person name="Kouzuma A."/>
            <person name="Abe T."/>
            <person name="Watanabe K."/>
        </authorList>
    </citation>
    <scope>NUCLEOTIDE SEQUENCE [LARGE SCALE GENOMIC DNA]</scope>
    <source>
        <strain evidence="1 2">MMFC1</strain>
    </source>
</reference>
<organism evidence="1 2">
    <name type="scientific">Methylomusa anaerophila</name>
    <dbReference type="NCBI Taxonomy" id="1930071"/>
    <lineage>
        <taxon>Bacteria</taxon>
        <taxon>Bacillati</taxon>
        <taxon>Bacillota</taxon>
        <taxon>Negativicutes</taxon>
        <taxon>Selenomonadales</taxon>
        <taxon>Sporomusaceae</taxon>
        <taxon>Methylomusa</taxon>
    </lineage>
</organism>
<dbReference type="KEGG" id="mana:MAMMFC1_02205"/>
<dbReference type="Proteomes" id="UP000276437">
    <property type="component" value="Chromosome"/>
</dbReference>
<gene>
    <name evidence="1" type="ORF">MAMMFC1_02205</name>
</gene>
<dbReference type="AlphaFoldDB" id="A0A348AKC3"/>
<protein>
    <recommendedName>
        <fullName evidence="3">ParD-like antitoxin of type II bacterial toxin-antitoxin system</fullName>
    </recommendedName>
</protein>
<proteinExistence type="predicted"/>
<evidence type="ECO:0000313" key="2">
    <source>
        <dbReference type="Proteomes" id="UP000276437"/>
    </source>
</evidence>
<name>A0A348AKC3_9FIRM</name>
<dbReference type="Pfam" id="PF11903">
    <property type="entry name" value="ParD_like"/>
    <property type="match status" value="1"/>
</dbReference>
<accession>A0A348AKC3</accession>
<keyword evidence="2" id="KW-1185">Reference proteome</keyword>
<dbReference type="OrthoDB" id="5422561at2"/>
<dbReference type="RefSeq" id="WP_126308529.1">
    <property type="nucleotide sequence ID" value="NZ_AP018449.1"/>
</dbReference>
<evidence type="ECO:0008006" key="3">
    <source>
        <dbReference type="Google" id="ProtNLM"/>
    </source>
</evidence>
<sequence>MATRSIRIDEELCKHAEKIGNAEHRSMPMQIEYWAKIGHLVLENPDLPVEFIQEILKAKSLRDEKEPFAFRDEN</sequence>
<dbReference type="InterPro" id="IPR021831">
    <property type="entry name" value="ParD-like"/>
</dbReference>
<evidence type="ECO:0000313" key="1">
    <source>
        <dbReference type="EMBL" id="BBB91521.1"/>
    </source>
</evidence>
<dbReference type="EMBL" id="AP018449">
    <property type="protein sequence ID" value="BBB91521.1"/>
    <property type="molecule type" value="Genomic_DNA"/>
</dbReference>